<dbReference type="SUPFAM" id="SSF159894">
    <property type="entry name" value="YgaC/TfoX-N like"/>
    <property type="match status" value="1"/>
</dbReference>
<evidence type="ECO:0000313" key="3">
    <source>
        <dbReference type="Proteomes" id="UP001484239"/>
    </source>
</evidence>
<accession>A0ABU9E4D9</accession>
<sequence length="110" mass="12659">MASTHDFVQHVVDQIDADCEMTFRKMFGEYGIYSRGTIVALICDDRLFVKPTEAGRDYIGTPTEAPAYPGAKHSFLIEDRIDDGPWLSELIRITRQHLPPPRPRRKKQTR</sequence>
<organism evidence="2 3">
    <name type="scientific">Gaopeijia maritima</name>
    <dbReference type="NCBI Taxonomy" id="3119007"/>
    <lineage>
        <taxon>Bacteria</taxon>
        <taxon>Pseudomonadati</taxon>
        <taxon>Gemmatimonadota</taxon>
        <taxon>Longimicrobiia</taxon>
        <taxon>Gaopeijiales</taxon>
        <taxon>Gaopeijiaceae</taxon>
        <taxon>Gaopeijia</taxon>
    </lineage>
</organism>
<dbReference type="Pfam" id="PF04993">
    <property type="entry name" value="TfoX_N"/>
    <property type="match status" value="1"/>
</dbReference>
<name>A0ABU9E4D9_9BACT</name>
<dbReference type="Gene3D" id="3.30.1460.30">
    <property type="entry name" value="YgaC/TfoX-N like chaperone"/>
    <property type="match status" value="1"/>
</dbReference>
<feature type="domain" description="TfoX N-terminal" evidence="1">
    <location>
        <begin position="20"/>
        <end position="93"/>
    </location>
</feature>
<dbReference type="InterPro" id="IPR007076">
    <property type="entry name" value="TfoX_N"/>
</dbReference>
<evidence type="ECO:0000313" key="2">
    <source>
        <dbReference type="EMBL" id="MEK9499557.1"/>
    </source>
</evidence>
<dbReference type="RefSeq" id="WP_405276361.1">
    <property type="nucleotide sequence ID" value="NZ_CP144380.1"/>
</dbReference>
<protein>
    <submittedName>
        <fullName evidence="2">TfoX/Sxy family protein</fullName>
    </submittedName>
</protein>
<dbReference type="EMBL" id="JBBHLI010000001">
    <property type="protein sequence ID" value="MEK9499557.1"/>
    <property type="molecule type" value="Genomic_DNA"/>
</dbReference>
<reference evidence="2 3" key="1">
    <citation type="submission" date="2024-02" db="EMBL/GenBank/DDBJ databases">
        <title>A novel Gemmatimonadota bacterium.</title>
        <authorList>
            <person name="Du Z.-J."/>
            <person name="Ye Y.-Q."/>
        </authorList>
    </citation>
    <scope>NUCLEOTIDE SEQUENCE [LARGE SCALE GENOMIC DNA]</scope>
    <source>
        <strain evidence="2 3">DH-20</strain>
    </source>
</reference>
<evidence type="ECO:0000259" key="1">
    <source>
        <dbReference type="Pfam" id="PF04993"/>
    </source>
</evidence>
<comment type="caution">
    <text evidence="2">The sequence shown here is derived from an EMBL/GenBank/DDBJ whole genome shotgun (WGS) entry which is preliminary data.</text>
</comment>
<proteinExistence type="predicted"/>
<dbReference type="Proteomes" id="UP001484239">
    <property type="component" value="Unassembled WGS sequence"/>
</dbReference>
<gene>
    <name evidence="2" type="ORF">WI372_01005</name>
</gene>
<keyword evidence="3" id="KW-1185">Reference proteome</keyword>